<dbReference type="InterPro" id="IPR046291">
    <property type="entry name" value="DUF6328"/>
</dbReference>
<feature type="transmembrane region" description="Helical" evidence="2">
    <location>
        <begin position="66"/>
        <end position="86"/>
    </location>
</feature>
<keyword evidence="2" id="KW-0812">Transmembrane</keyword>
<proteinExistence type="predicted"/>
<dbReference type="EMBL" id="JABEPQ010000003">
    <property type="protein sequence ID" value="NNM47268.1"/>
    <property type="molecule type" value="Genomic_DNA"/>
</dbReference>
<gene>
    <name evidence="3" type="ORF">HJG52_14810</name>
</gene>
<comment type="caution">
    <text evidence="3">The sequence shown here is derived from an EMBL/GenBank/DDBJ whole genome shotgun (WGS) entry which is preliminary data.</text>
</comment>
<keyword evidence="2" id="KW-1133">Transmembrane helix</keyword>
<evidence type="ECO:0000256" key="1">
    <source>
        <dbReference type="SAM" id="MobiDB-lite"/>
    </source>
</evidence>
<feature type="transmembrane region" description="Helical" evidence="2">
    <location>
        <begin position="136"/>
        <end position="157"/>
    </location>
</feature>
<sequence length="166" mass="18118">MQEGVREETRPAERDETPAERSDRNWNELLQELRVTQTGVQLLSGFLLTLPFQQRFESLTDDQKLLYLWTVVLSVAATGLIVSPVAMHRALFRRHAKTTLVTAGDRIAKAGLVVLAVTVASVLALIFSVVVGTGPAIAAVGGAALFFVGFWLVLPVAMTKGHRRLP</sequence>
<dbReference type="Proteomes" id="UP000588586">
    <property type="component" value="Unassembled WGS sequence"/>
</dbReference>
<protein>
    <recommendedName>
        <fullName evidence="5">Sodium:proton antiporter</fullName>
    </recommendedName>
</protein>
<evidence type="ECO:0000313" key="3">
    <source>
        <dbReference type="EMBL" id="NNM47268.1"/>
    </source>
</evidence>
<feature type="region of interest" description="Disordered" evidence="1">
    <location>
        <begin position="1"/>
        <end position="23"/>
    </location>
</feature>
<evidence type="ECO:0000256" key="2">
    <source>
        <dbReference type="SAM" id="Phobius"/>
    </source>
</evidence>
<accession>A0A849HIL5</accession>
<organism evidence="3 4">
    <name type="scientific">Knoellia koreensis</name>
    <dbReference type="NCBI Taxonomy" id="2730921"/>
    <lineage>
        <taxon>Bacteria</taxon>
        <taxon>Bacillati</taxon>
        <taxon>Actinomycetota</taxon>
        <taxon>Actinomycetes</taxon>
        <taxon>Micrococcales</taxon>
        <taxon>Intrasporangiaceae</taxon>
        <taxon>Knoellia</taxon>
    </lineage>
</organism>
<keyword evidence="2" id="KW-0472">Membrane</keyword>
<feature type="transmembrane region" description="Helical" evidence="2">
    <location>
        <begin position="107"/>
        <end position="130"/>
    </location>
</feature>
<dbReference type="AlphaFoldDB" id="A0A849HIL5"/>
<evidence type="ECO:0000313" key="4">
    <source>
        <dbReference type="Proteomes" id="UP000588586"/>
    </source>
</evidence>
<keyword evidence="4" id="KW-1185">Reference proteome</keyword>
<dbReference type="Pfam" id="PF19853">
    <property type="entry name" value="DUF6328"/>
    <property type="match status" value="1"/>
</dbReference>
<evidence type="ECO:0008006" key="5">
    <source>
        <dbReference type="Google" id="ProtNLM"/>
    </source>
</evidence>
<name>A0A849HIL5_9MICO</name>
<reference evidence="3 4" key="1">
    <citation type="submission" date="2020-04" db="EMBL/GenBank/DDBJ databases">
        <title>Knoellia sp. isolate from air conditioner.</title>
        <authorList>
            <person name="Chea S."/>
            <person name="Kim D.-U."/>
        </authorList>
    </citation>
    <scope>NUCLEOTIDE SEQUENCE [LARGE SCALE GENOMIC DNA]</scope>
    <source>
        <strain evidence="3 4">DB2414S</strain>
    </source>
</reference>